<dbReference type="SUPFAM" id="SSF48452">
    <property type="entry name" value="TPR-like"/>
    <property type="match status" value="2"/>
</dbReference>
<dbReference type="AlphaFoldDB" id="A0A833Y996"/>
<evidence type="ECO:0008006" key="5">
    <source>
        <dbReference type="Google" id="ProtNLM"/>
    </source>
</evidence>
<feature type="transmembrane region" description="Helical" evidence="2">
    <location>
        <begin position="61"/>
        <end position="82"/>
    </location>
</feature>
<dbReference type="Gramene" id="Jr01_08680_p1">
    <property type="protein sequence ID" value="cds.Jr01_08680_p1"/>
    <property type="gene ID" value="Jr01_08680"/>
</dbReference>
<evidence type="ECO:0000256" key="2">
    <source>
        <dbReference type="SAM" id="Phobius"/>
    </source>
</evidence>
<organism evidence="3 4">
    <name type="scientific">Juglans regia</name>
    <name type="common">English walnut</name>
    <dbReference type="NCBI Taxonomy" id="51240"/>
    <lineage>
        <taxon>Eukaryota</taxon>
        <taxon>Viridiplantae</taxon>
        <taxon>Streptophyta</taxon>
        <taxon>Embryophyta</taxon>
        <taxon>Tracheophyta</taxon>
        <taxon>Spermatophyta</taxon>
        <taxon>Magnoliopsida</taxon>
        <taxon>eudicotyledons</taxon>
        <taxon>Gunneridae</taxon>
        <taxon>Pentapetalae</taxon>
        <taxon>rosids</taxon>
        <taxon>fabids</taxon>
        <taxon>Fagales</taxon>
        <taxon>Juglandaceae</taxon>
        <taxon>Juglans</taxon>
    </lineage>
</organism>
<dbReference type="Pfam" id="PF13374">
    <property type="entry name" value="TPR_10"/>
    <property type="match status" value="1"/>
</dbReference>
<evidence type="ECO:0000256" key="1">
    <source>
        <dbReference type="PROSITE-ProRule" id="PRU00339"/>
    </source>
</evidence>
<dbReference type="PANTHER" id="PTHR47689">
    <property type="entry name" value="TETRATRICOPEPTIDE REPEAT (TPR)-LIKE SUPERFAMILY PROTEIN"/>
    <property type="match status" value="1"/>
</dbReference>
<evidence type="ECO:0000313" key="3">
    <source>
        <dbReference type="EMBL" id="KAF5480031.1"/>
    </source>
</evidence>
<reference evidence="3" key="2">
    <citation type="submission" date="2020-03" db="EMBL/GenBank/DDBJ databases">
        <title>Walnut 2.0.</title>
        <authorList>
            <person name="Marrano A."/>
            <person name="Britton M."/>
            <person name="Zimin A.V."/>
            <person name="Zaini P.A."/>
            <person name="Workman R."/>
            <person name="Puiu D."/>
            <person name="Bianco L."/>
            <person name="Allen B.J."/>
            <person name="Troggio M."/>
            <person name="Leslie C.A."/>
            <person name="Timp W."/>
            <person name="Dendekar A."/>
            <person name="Salzberg S.L."/>
            <person name="Neale D.B."/>
        </authorList>
    </citation>
    <scope>NUCLEOTIDE SEQUENCE</scope>
    <source>
        <tissue evidence="3">Leaves</tissue>
    </source>
</reference>
<keyword evidence="2" id="KW-1133">Transmembrane helix</keyword>
<protein>
    <recommendedName>
        <fullName evidence="5">Kinesin light chain 3</fullName>
    </recommendedName>
</protein>
<proteinExistence type="predicted"/>
<sequence length="563" mass="63079">MLLGQAATRLLRRIRFPSLTTSPAYRTTRNVFPFSLSEEMKYSHQYGSGGYTRRMSQRNPCLWILICGHAGILLGINANPVFAKDMPSQSSSENDIEGAGIIGLRKVEDGSVISNIHTSKWRVFTDNGRDLSLQGKLDEAERYFFSALQEAKEGFGERDPHVASACNNLAELYRVKKEFVKAEPLYLEAIKILEESFGSEDIRVGAAFRNLGQFYLVQRKLDEAHVCYERALKIQGRVLGHDHADYSDTMYHLGTVLYLQGKEKDSEALIQNSIRILEEGGQGESLMCLKRLWYLSQVYLKSNHPAEAENLQRKILHIMELSKGWNSLDTIVAAEGLALTLQSVGNLKEARELLERCLDARKTLLSEDHIQIGANMLHIARVAMLNSNQLRKLGISGASEELEKAKDLLDNSIRIARQVLDKLSKQKGNLRSYGAPGETRKDARVALIILLQSLNALGLLQITKQEDSQVSKEHLPVAEADNALFQCISAYKEFETVKSISDSPEVKAEYLSCLKHLSSLMRNSSTNGTRTFKGATLQNLEDEIKCVESEISPYRKHKNEAGS</sequence>
<dbReference type="SMART" id="SM00028">
    <property type="entry name" value="TPR"/>
    <property type="match status" value="5"/>
</dbReference>
<dbReference type="Proteomes" id="UP000619265">
    <property type="component" value="Unassembled WGS sequence"/>
</dbReference>
<dbReference type="PANTHER" id="PTHR47689:SF2">
    <property type="entry name" value="TETRATRICOPEPTIDE REPEAT (TPR)-LIKE SUPERFAMILY PROTEIN"/>
    <property type="match status" value="1"/>
</dbReference>
<keyword evidence="1" id="KW-0802">TPR repeat</keyword>
<reference evidence="3" key="1">
    <citation type="submission" date="2015-10" db="EMBL/GenBank/DDBJ databases">
        <authorList>
            <person name="Martinez-Garcia P.J."/>
            <person name="Crepeau M.W."/>
            <person name="Puiu D."/>
            <person name="Gonzalez-Ibeas D."/>
            <person name="Whalen J."/>
            <person name="Stevens K."/>
            <person name="Paul R."/>
            <person name="Butterfield T."/>
            <person name="Britton M."/>
            <person name="Reagan R."/>
            <person name="Chakraborty S."/>
            <person name="Walawage S.L."/>
            <person name="Vasquez-Gross H.A."/>
            <person name="Cardeno C."/>
            <person name="Famula R."/>
            <person name="Pratt K."/>
            <person name="Kuruganti S."/>
            <person name="Aradhya M.K."/>
            <person name="Leslie C.A."/>
            <person name="Dandekar A.M."/>
            <person name="Salzberg S.L."/>
            <person name="Wegrzyn J.L."/>
            <person name="Langley C.H."/>
            <person name="Neale D.B."/>
        </authorList>
    </citation>
    <scope>NUCLEOTIDE SEQUENCE</scope>
    <source>
        <tissue evidence="3">Leaves</tissue>
    </source>
</reference>
<name>A0A833Y996_JUGRE</name>
<dbReference type="Gene3D" id="1.25.40.10">
    <property type="entry name" value="Tetratricopeptide repeat domain"/>
    <property type="match status" value="2"/>
</dbReference>
<dbReference type="InterPro" id="IPR011990">
    <property type="entry name" value="TPR-like_helical_dom_sf"/>
</dbReference>
<accession>A0A833Y996</accession>
<dbReference type="Pfam" id="PF13424">
    <property type="entry name" value="TPR_12"/>
    <property type="match status" value="2"/>
</dbReference>
<dbReference type="InterPro" id="IPR019734">
    <property type="entry name" value="TPR_rpt"/>
</dbReference>
<gene>
    <name evidence="3" type="ORF">F2P56_000806</name>
</gene>
<comment type="caution">
    <text evidence="3">The sequence shown here is derived from an EMBL/GenBank/DDBJ whole genome shotgun (WGS) entry which is preliminary data.</text>
</comment>
<feature type="repeat" description="TPR" evidence="1">
    <location>
        <begin position="205"/>
        <end position="238"/>
    </location>
</feature>
<dbReference type="PROSITE" id="PS50005">
    <property type="entry name" value="TPR"/>
    <property type="match status" value="1"/>
</dbReference>
<dbReference type="EMBL" id="LIHL02000001">
    <property type="protein sequence ID" value="KAF5480031.1"/>
    <property type="molecule type" value="Genomic_DNA"/>
</dbReference>
<evidence type="ECO:0000313" key="4">
    <source>
        <dbReference type="Proteomes" id="UP000619265"/>
    </source>
</evidence>
<keyword evidence="2" id="KW-0472">Membrane</keyword>
<keyword evidence="2" id="KW-0812">Transmembrane</keyword>